<evidence type="ECO:0000313" key="3">
    <source>
        <dbReference type="EMBL" id="SFV01329.1"/>
    </source>
</evidence>
<dbReference type="InterPro" id="IPR050345">
    <property type="entry name" value="Aliph_Amidase/BUP"/>
</dbReference>
<dbReference type="InterPro" id="IPR003010">
    <property type="entry name" value="C-N_Hydrolase"/>
</dbReference>
<protein>
    <submittedName>
        <fullName evidence="3">Predicted amidohydrolase</fullName>
    </submittedName>
</protein>
<organism evidence="3 4">
    <name type="scientific">Alicyclobacillus macrosporangiidus</name>
    <dbReference type="NCBI Taxonomy" id="392015"/>
    <lineage>
        <taxon>Bacteria</taxon>
        <taxon>Bacillati</taxon>
        <taxon>Bacillota</taxon>
        <taxon>Bacilli</taxon>
        <taxon>Bacillales</taxon>
        <taxon>Alicyclobacillaceae</taxon>
        <taxon>Alicyclobacillus</taxon>
    </lineage>
</organism>
<gene>
    <name evidence="3" type="ORF">SAMN05421543_11967</name>
</gene>
<feature type="domain" description="CN hydrolase" evidence="2">
    <location>
        <begin position="4"/>
        <end position="262"/>
    </location>
</feature>
<dbReference type="CDD" id="cd07197">
    <property type="entry name" value="nitrilase"/>
    <property type="match status" value="1"/>
</dbReference>
<dbReference type="GO" id="GO:0016811">
    <property type="term" value="F:hydrolase activity, acting on carbon-nitrogen (but not peptide) bonds, in linear amides"/>
    <property type="evidence" value="ECO:0007669"/>
    <property type="project" value="TreeGrafter"/>
</dbReference>
<evidence type="ECO:0000256" key="1">
    <source>
        <dbReference type="ARBA" id="ARBA00022801"/>
    </source>
</evidence>
<proteinExistence type="predicted"/>
<dbReference type="RefSeq" id="WP_074955050.1">
    <property type="nucleotide sequence ID" value="NZ_FPBV01000019.1"/>
</dbReference>
<dbReference type="EMBL" id="FPBV01000019">
    <property type="protein sequence ID" value="SFV01329.1"/>
    <property type="molecule type" value="Genomic_DNA"/>
</dbReference>
<accession>A0A1I7KV07</accession>
<dbReference type="Proteomes" id="UP000183508">
    <property type="component" value="Unassembled WGS sequence"/>
</dbReference>
<evidence type="ECO:0000259" key="2">
    <source>
        <dbReference type="PROSITE" id="PS50263"/>
    </source>
</evidence>
<dbReference type="PANTHER" id="PTHR43674:SF16">
    <property type="entry name" value="CARBON-NITROGEN FAMILY, PUTATIVE (AFU_ORTHOLOGUE AFUA_5G02350)-RELATED"/>
    <property type="match status" value="1"/>
</dbReference>
<dbReference type="PROSITE" id="PS50263">
    <property type="entry name" value="CN_HYDROLASE"/>
    <property type="match status" value="1"/>
</dbReference>
<dbReference type="Pfam" id="PF00795">
    <property type="entry name" value="CN_hydrolase"/>
    <property type="match status" value="1"/>
</dbReference>
<keyword evidence="1 3" id="KW-0378">Hydrolase</keyword>
<dbReference type="AlphaFoldDB" id="A0A1I7KV07"/>
<dbReference type="STRING" id="392015.SAMN05421543_11967"/>
<reference evidence="4" key="1">
    <citation type="submission" date="2016-10" db="EMBL/GenBank/DDBJ databases">
        <authorList>
            <person name="Varghese N."/>
        </authorList>
    </citation>
    <scope>NUCLEOTIDE SEQUENCE [LARGE SCALE GENOMIC DNA]</scope>
    <source>
        <strain evidence="4">DSM 17980</strain>
    </source>
</reference>
<dbReference type="InterPro" id="IPR036526">
    <property type="entry name" value="C-N_Hydrolase_sf"/>
</dbReference>
<keyword evidence="4" id="KW-1185">Reference proteome</keyword>
<dbReference type="SUPFAM" id="SSF56317">
    <property type="entry name" value="Carbon-nitrogen hydrolase"/>
    <property type="match status" value="1"/>
</dbReference>
<name>A0A1I7KV07_9BACL</name>
<evidence type="ECO:0000313" key="4">
    <source>
        <dbReference type="Proteomes" id="UP000183508"/>
    </source>
</evidence>
<sequence length="303" mass="34441">MSPLRIALLQLMPLGSDEKANLKRADWACQTAKDRGADIALFPEMWNIGYSPPFPEAWTDPWRPDREQERAAWKSRAVDESDPYVQHFVQRARDLEMAIAITYLERWPGAPRNTVLLIDRTGRPVLKYAKVHTCDFSLEALCTPGTDFPVCVLETACGPVRVGAMICYDREFPESARILMLNGAEIILVPNACEMNEIRLRQLSVRAFENMVGVAMANYAGVGWGRSAAYHPCVFDEQGRTVDPLVIEADESEGVWIAEFDLAHLRRYREREAWGNAYRKPRAYGALIDEKVEPPFLRPDARR</sequence>
<dbReference type="PANTHER" id="PTHR43674">
    <property type="entry name" value="NITRILASE C965.09-RELATED"/>
    <property type="match status" value="1"/>
</dbReference>
<dbReference type="OrthoDB" id="9811121at2"/>
<dbReference type="Gene3D" id="3.60.110.10">
    <property type="entry name" value="Carbon-nitrogen hydrolase"/>
    <property type="match status" value="1"/>
</dbReference>